<dbReference type="InterPro" id="IPR046357">
    <property type="entry name" value="PPIase_dom_sf"/>
</dbReference>
<evidence type="ECO:0000256" key="9">
    <source>
        <dbReference type="ARBA" id="ARBA00041926"/>
    </source>
</evidence>
<dbReference type="GO" id="GO:0003755">
    <property type="term" value="F:peptidyl-prolyl cis-trans isomerase activity"/>
    <property type="evidence" value="ECO:0007669"/>
    <property type="project" value="UniProtKB-KW"/>
</dbReference>
<dbReference type="InterPro" id="IPR023058">
    <property type="entry name" value="PPIase_PpiC_CS"/>
</dbReference>
<dbReference type="GO" id="GO:0005737">
    <property type="term" value="C:cytoplasm"/>
    <property type="evidence" value="ECO:0007669"/>
    <property type="project" value="UniProtKB-SubCell"/>
</dbReference>
<dbReference type="Proteomes" id="UP000013568">
    <property type="component" value="Unassembled WGS sequence"/>
</dbReference>
<reference evidence="15" key="1">
    <citation type="journal article" date="2011" name="Genome Biol. Evol.">
        <title>Massive genomic decay in Serratia symbiotica, a recently evolved symbiont of aphids.</title>
        <authorList>
            <person name="Burke G.R."/>
            <person name="Moran N.A."/>
        </authorList>
    </citation>
    <scope>NUCLEOTIDE SEQUENCE [LARGE SCALE GENOMIC DNA]</scope>
    <source>
        <strain evidence="15">Tucson</strain>
    </source>
</reference>
<comment type="function">
    <text evidence="11">PPIases accelerate the folding of proteins. It prefers amino acid residues with hydrophobic side chains like leucine and phenylalanine in the P1 position of the peptides substrates.</text>
</comment>
<name>E9CNV5_9GAMM</name>
<evidence type="ECO:0000256" key="5">
    <source>
        <dbReference type="ARBA" id="ARBA00022490"/>
    </source>
</evidence>
<evidence type="ECO:0000256" key="7">
    <source>
        <dbReference type="ARBA" id="ARBA00023235"/>
    </source>
</evidence>
<evidence type="ECO:0000256" key="3">
    <source>
        <dbReference type="ARBA" id="ARBA00007656"/>
    </source>
</evidence>
<dbReference type="Gene3D" id="3.10.50.40">
    <property type="match status" value="1"/>
</dbReference>
<dbReference type="PANTHER" id="PTHR43629">
    <property type="entry name" value="PEPTIDYL-PROLYL CIS-TRANS ISOMERASE"/>
    <property type="match status" value="1"/>
</dbReference>
<dbReference type="AlphaFoldDB" id="E9CNV5"/>
<keyword evidence="6 12" id="KW-0697">Rotamase</keyword>
<dbReference type="Pfam" id="PF13616">
    <property type="entry name" value="Rotamase_3"/>
    <property type="match status" value="1"/>
</dbReference>
<evidence type="ECO:0000256" key="4">
    <source>
        <dbReference type="ARBA" id="ARBA00013194"/>
    </source>
</evidence>
<evidence type="ECO:0000313" key="15">
    <source>
        <dbReference type="Proteomes" id="UP000013568"/>
    </source>
</evidence>
<evidence type="ECO:0000256" key="11">
    <source>
        <dbReference type="ARBA" id="ARBA00046231"/>
    </source>
</evidence>
<dbReference type="SUPFAM" id="SSF54534">
    <property type="entry name" value="FKBP-like"/>
    <property type="match status" value="1"/>
</dbReference>
<evidence type="ECO:0000256" key="8">
    <source>
        <dbReference type="ARBA" id="ARBA00040926"/>
    </source>
</evidence>
<evidence type="ECO:0000256" key="1">
    <source>
        <dbReference type="ARBA" id="ARBA00000971"/>
    </source>
</evidence>
<dbReference type="InterPro" id="IPR052204">
    <property type="entry name" value="PpiC/parvulin_rotamase"/>
</dbReference>
<dbReference type="NCBIfam" id="NF011969">
    <property type="entry name" value="PRK15441.1"/>
    <property type="match status" value="1"/>
</dbReference>
<organism evidence="14 15">
    <name type="scientific">Serratia symbiotica str. Tucson</name>
    <dbReference type="NCBI Taxonomy" id="914128"/>
    <lineage>
        <taxon>Bacteria</taxon>
        <taxon>Pseudomonadati</taxon>
        <taxon>Pseudomonadota</taxon>
        <taxon>Gammaproteobacteria</taxon>
        <taxon>Enterobacterales</taxon>
        <taxon>Yersiniaceae</taxon>
        <taxon>Serratia</taxon>
        <taxon>Serratia symbiotica</taxon>
    </lineage>
</organism>
<dbReference type="EC" id="5.2.1.8" evidence="4"/>
<comment type="catalytic activity">
    <reaction evidence="1">
        <text>[protein]-peptidylproline (omega=180) = [protein]-peptidylproline (omega=0)</text>
        <dbReference type="Rhea" id="RHEA:16237"/>
        <dbReference type="Rhea" id="RHEA-COMP:10747"/>
        <dbReference type="Rhea" id="RHEA-COMP:10748"/>
        <dbReference type="ChEBI" id="CHEBI:83833"/>
        <dbReference type="ChEBI" id="CHEBI:83834"/>
        <dbReference type="EC" id="5.2.1.8"/>
    </reaction>
</comment>
<comment type="similarity">
    <text evidence="3">Belongs to the PpiC/parvulin rotamase family.</text>
</comment>
<evidence type="ECO:0000256" key="12">
    <source>
        <dbReference type="PROSITE-ProRule" id="PRU00278"/>
    </source>
</evidence>
<comment type="subcellular location">
    <subcellularLocation>
        <location evidence="2">Cytoplasm</location>
    </subcellularLocation>
</comment>
<keyword evidence="7 12" id="KW-0413">Isomerase</keyword>
<proteinExistence type="inferred from homology"/>
<gene>
    <name evidence="14" type="primary">ppiC</name>
    <name evidence="14" type="ORF">SSYM_2146</name>
</gene>
<sequence>MPPSCNLKFIGYNQRNFRIDKGNTMAKTACALHILVDNEKLTNVLLVELKRGVSFDTLARKYSGCPSKRHGGSLGEFIKGSMVAAFDKAVFSIPLLKPHGSVKTQFGYHIIKVLYRSGGGRSLPPLKAAVC</sequence>
<evidence type="ECO:0000313" key="14">
    <source>
        <dbReference type="EMBL" id="EFW11886.1"/>
    </source>
</evidence>
<keyword evidence="5" id="KW-0963">Cytoplasm</keyword>
<evidence type="ECO:0000256" key="6">
    <source>
        <dbReference type="ARBA" id="ARBA00023110"/>
    </source>
</evidence>
<protein>
    <recommendedName>
        <fullName evidence="8">Peptidyl-prolyl cis-trans isomerase C</fullName>
        <ecNumber evidence="4">5.2.1.8</ecNumber>
    </recommendedName>
    <alternativeName>
        <fullName evidence="10">Parvulin</fullName>
    </alternativeName>
    <alternativeName>
        <fullName evidence="9">Rotamase C</fullName>
    </alternativeName>
</protein>
<evidence type="ECO:0000256" key="2">
    <source>
        <dbReference type="ARBA" id="ARBA00004496"/>
    </source>
</evidence>
<keyword evidence="15" id="KW-1185">Reference proteome</keyword>
<dbReference type="PROSITE" id="PS01096">
    <property type="entry name" value="PPIC_PPIASE_1"/>
    <property type="match status" value="1"/>
</dbReference>
<evidence type="ECO:0000259" key="13">
    <source>
        <dbReference type="PROSITE" id="PS50198"/>
    </source>
</evidence>
<dbReference type="HOGENOM" id="CLU_090028_6_1_6"/>
<dbReference type="InterPro" id="IPR000297">
    <property type="entry name" value="PPIase_PpiC"/>
</dbReference>
<feature type="domain" description="PpiC" evidence="13">
    <location>
        <begin position="26"/>
        <end position="115"/>
    </location>
</feature>
<evidence type="ECO:0000256" key="10">
    <source>
        <dbReference type="ARBA" id="ARBA00043072"/>
    </source>
</evidence>
<dbReference type="PANTHER" id="PTHR43629:SF3">
    <property type="entry name" value="PEPTIDYL-PROLYL CIS-TRANS ISOMERASE C"/>
    <property type="match status" value="1"/>
</dbReference>
<dbReference type="EMBL" id="GL636121">
    <property type="protein sequence ID" value="EFW11886.1"/>
    <property type="molecule type" value="Genomic_DNA"/>
</dbReference>
<accession>E9CNV5</accession>
<dbReference type="PROSITE" id="PS50198">
    <property type="entry name" value="PPIC_PPIASE_2"/>
    <property type="match status" value="1"/>
</dbReference>